<dbReference type="SUPFAM" id="SSF54826">
    <property type="entry name" value="Enolase N-terminal domain-like"/>
    <property type="match status" value="1"/>
</dbReference>
<reference evidence="3 4" key="1">
    <citation type="journal article" date="2014" name="Genome Announc.">
        <title>Genome Sequence of Afipia felis Strain 76713, Isolated in Hospital Water Using an Amoeba Co-Culture Procedure.</title>
        <authorList>
            <person name="Benamar S."/>
            <person name="La Scola B."/>
            <person name="Croce O."/>
        </authorList>
    </citation>
    <scope>NUCLEOTIDE SEQUENCE [LARGE SCALE GENOMIC DNA]</scope>
    <source>
        <strain evidence="3 4">76713</strain>
    </source>
</reference>
<dbReference type="SUPFAM" id="SSF51604">
    <property type="entry name" value="Enolase C-terminal domain-like"/>
    <property type="match status" value="1"/>
</dbReference>
<dbReference type="InterPro" id="IPR029017">
    <property type="entry name" value="Enolase-like_N"/>
</dbReference>
<dbReference type="SMART" id="SM00922">
    <property type="entry name" value="MR_MLE"/>
    <property type="match status" value="1"/>
</dbReference>
<evidence type="ECO:0000313" key="3">
    <source>
        <dbReference type="EMBL" id="CEG09124.1"/>
    </source>
</evidence>
<dbReference type="AlphaFoldDB" id="A0A090MTZ6"/>
<dbReference type="GO" id="GO:0003824">
    <property type="term" value="F:catalytic activity"/>
    <property type="evidence" value="ECO:0007669"/>
    <property type="project" value="UniProtKB-ARBA"/>
</dbReference>
<dbReference type="InterPro" id="IPR013342">
    <property type="entry name" value="Mandelate_racemase_C"/>
</dbReference>
<dbReference type="Gene3D" id="3.30.390.10">
    <property type="entry name" value="Enolase-like, N-terminal domain"/>
    <property type="match status" value="1"/>
</dbReference>
<dbReference type="InterPro" id="IPR036849">
    <property type="entry name" value="Enolase-like_C_sf"/>
</dbReference>
<dbReference type="SFLD" id="SFLDG00180">
    <property type="entry name" value="muconate_cycloisomerase"/>
    <property type="match status" value="1"/>
</dbReference>
<dbReference type="OrthoDB" id="9802699at2"/>
<dbReference type="PANTHER" id="PTHR48073">
    <property type="entry name" value="O-SUCCINYLBENZOATE SYNTHASE-RELATED"/>
    <property type="match status" value="1"/>
</dbReference>
<evidence type="ECO:0000256" key="1">
    <source>
        <dbReference type="ARBA" id="ARBA00022723"/>
    </source>
</evidence>
<keyword evidence="4" id="KW-1185">Reference proteome</keyword>
<dbReference type="Gene3D" id="3.20.20.120">
    <property type="entry name" value="Enolase-like C-terminal domain"/>
    <property type="match status" value="1"/>
</dbReference>
<keyword evidence="1" id="KW-0479">Metal-binding</keyword>
<dbReference type="GO" id="GO:0046872">
    <property type="term" value="F:metal ion binding"/>
    <property type="evidence" value="ECO:0007669"/>
    <property type="project" value="UniProtKB-KW"/>
</dbReference>
<name>A0A090MTZ6_AFIFE</name>
<dbReference type="RefSeq" id="WP_009340127.1">
    <property type="nucleotide sequence ID" value="NZ_CCAZ020000001.1"/>
</dbReference>
<proteinExistence type="predicted"/>
<dbReference type="PANTHER" id="PTHR48073:SF2">
    <property type="entry name" value="O-SUCCINYLBENZOATE SYNTHASE"/>
    <property type="match status" value="1"/>
</dbReference>
<dbReference type="EMBL" id="CCAZ020000001">
    <property type="protein sequence ID" value="CEG09124.1"/>
    <property type="molecule type" value="Genomic_DNA"/>
</dbReference>
<dbReference type="Proteomes" id="UP000035762">
    <property type="component" value="Unassembled WGS sequence"/>
</dbReference>
<gene>
    <name evidence="3" type="primary">ykfB_2</name>
    <name evidence="3" type="ORF">BN961_02545</name>
</gene>
<accession>A0A090MTZ6</accession>
<evidence type="ECO:0000313" key="4">
    <source>
        <dbReference type="Proteomes" id="UP000035762"/>
    </source>
</evidence>
<dbReference type="STRING" id="1035.BN961_02545"/>
<organism evidence="3 4">
    <name type="scientific">Afipia felis</name>
    <name type="common">Cat scratch disease bacillus</name>
    <dbReference type="NCBI Taxonomy" id="1035"/>
    <lineage>
        <taxon>Bacteria</taxon>
        <taxon>Pseudomonadati</taxon>
        <taxon>Pseudomonadota</taxon>
        <taxon>Alphaproteobacteria</taxon>
        <taxon>Hyphomicrobiales</taxon>
        <taxon>Nitrobacteraceae</taxon>
        <taxon>Afipia</taxon>
    </lineage>
</organism>
<comment type="caution">
    <text evidence="3">The sequence shown here is derived from an EMBL/GenBank/DDBJ whole genome shotgun (WGS) entry which is preliminary data.</text>
</comment>
<feature type="domain" description="Mandelate racemase/muconate lactonizing enzyme C-terminal" evidence="2">
    <location>
        <begin position="130"/>
        <end position="227"/>
    </location>
</feature>
<dbReference type="SFLD" id="SFLDS00001">
    <property type="entry name" value="Enolase"/>
    <property type="match status" value="1"/>
</dbReference>
<dbReference type="Pfam" id="PF13378">
    <property type="entry name" value="MR_MLE_C"/>
    <property type="match status" value="1"/>
</dbReference>
<protein>
    <submittedName>
        <fullName evidence="3">L-Ala-D/L-Glu epimerase</fullName>
    </submittedName>
</protein>
<dbReference type="InterPro" id="IPR029065">
    <property type="entry name" value="Enolase_C-like"/>
</dbReference>
<sequence length="363" mass="39286">MAHVDRVLIRLLRVELAQPYKLSFATVLAFDTLLVELLLDDGTKGLGEATILTGYTDETVGECWRAAQDIAAQIRGKTAREATDILTAWIPSNPFTATAFGTAFEMAADHPALRVVGNVPILGVINTLEEKKLASEVEALMKAGFKTLKVKVGWEVDPDLARVGAVQQLLAGTDVNIRIDANQGFSPEDGVRFARSLSPDHVELFEQACDADDWESAVAVKNAARVPIMLDESIYDMADVERAAKLQAANLVKLKLMKLGSLTSLERALSRTKALGMQAVLGNGVATEIGCWMEACVAAVRLRDVAGEMNGFLKQKIPTLKNPLTIQKGAIVIPNGYLPELDEKAVAAMQVSSESFHRSNMRA</sequence>
<evidence type="ECO:0000259" key="2">
    <source>
        <dbReference type="SMART" id="SM00922"/>
    </source>
</evidence>